<dbReference type="Proteomes" id="UP000308199">
    <property type="component" value="Unassembled WGS sequence"/>
</dbReference>
<evidence type="ECO:0000313" key="1">
    <source>
        <dbReference type="EMBL" id="THH03228.1"/>
    </source>
</evidence>
<dbReference type="AlphaFoldDB" id="A0A4S4KYG4"/>
<keyword evidence="2" id="KW-1185">Reference proteome</keyword>
<reference evidence="1 2" key="1">
    <citation type="submission" date="2019-02" db="EMBL/GenBank/DDBJ databases">
        <title>Genome sequencing of the rare red list fungi Phellinidium pouzarii.</title>
        <authorList>
            <person name="Buettner E."/>
            <person name="Kellner H."/>
        </authorList>
    </citation>
    <scope>NUCLEOTIDE SEQUENCE [LARGE SCALE GENOMIC DNA]</scope>
    <source>
        <strain evidence="1 2">DSM 108285</strain>
    </source>
</reference>
<sequence length="270" mass="28470">MAQLRPPFKTLISCYRFFFVLSLSYFSPLVNGQAFLNNGQFFTKALAINDSPAPGSPQHAGSNLVIAVELSGNGKIPQSAFAPGSGASTRYDSLELYLVSSQTDSNFTVSNGTGLLTQEPGSTVKHLNWPIPSCVSPGTYNLTYYESSHINNEVRIVNIYTFENPNKNGDASHCNIISNQLQVQPQADSAPTVNPYLDPSSGVAVSSLATGLVRTITLGTSGFPAAWTIEPSGSLVTGATEPITTATIVVVSTATLTETVPGQNSLTTAT</sequence>
<organism evidence="1 2">
    <name type="scientific">Phellinidium pouzarii</name>
    <dbReference type="NCBI Taxonomy" id="167371"/>
    <lineage>
        <taxon>Eukaryota</taxon>
        <taxon>Fungi</taxon>
        <taxon>Dikarya</taxon>
        <taxon>Basidiomycota</taxon>
        <taxon>Agaricomycotina</taxon>
        <taxon>Agaricomycetes</taxon>
        <taxon>Hymenochaetales</taxon>
        <taxon>Hymenochaetaceae</taxon>
        <taxon>Phellinidium</taxon>
    </lineage>
</organism>
<evidence type="ECO:0000313" key="2">
    <source>
        <dbReference type="Proteomes" id="UP000308199"/>
    </source>
</evidence>
<name>A0A4S4KYG4_9AGAM</name>
<gene>
    <name evidence="1" type="ORF">EW145_g6427</name>
</gene>
<comment type="caution">
    <text evidence="1">The sequence shown here is derived from an EMBL/GenBank/DDBJ whole genome shotgun (WGS) entry which is preliminary data.</text>
</comment>
<dbReference type="OrthoDB" id="3267335at2759"/>
<dbReference type="EMBL" id="SGPK01000482">
    <property type="protein sequence ID" value="THH03228.1"/>
    <property type="molecule type" value="Genomic_DNA"/>
</dbReference>
<protein>
    <submittedName>
        <fullName evidence="1">Uncharacterized protein</fullName>
    </submittedName>
</protein>
<proteinExistence type="predicted"/>
<accession>A0A4S4KYG4</accession>